<dbReference type="AlphaFoldDB" id="T1A9P2"/>
<gene>
    <name evidence="7" type="ORF">B1B_16071</name>
</gene>
<comment type="caution">
    <text evidence="7">The sequence shown here is derived from an EMBL/GenBank/DDBJ whole genome shotgun (WGS) entry which is preliminary data.</text>
</comment>
<dbReference type="SUPFAM" id="SSF57938">
    <property type="entry name" value="DnaJ/Hsp40 cysteine-rich domain"/>
    <property type="match status" value="1"/>
</dbReference>
<feature type="non-terminal residue" evidence="7">
    <location>
        <position position="78"/>
    </location>
</feature>
<evidence type="ECO:0000313" key="7">
    <source>
        <dbReference type="EMBL" id="EQD37614.1"/>
    </source>
</evidence>
<dbReference type="GO" id="GO:0005737">
    <property type="term" value="C:cytoplasm"/>
    <property type="evidence" value="ECO:0007669"/>
    <property type="project" value="TreeGrafter"/>
</dbReference>
<accession>T1A9P2</accession>
<dbReference type="GO" id="GO:0051082">
    <property type="term" value="F:unfolded protein binding"/>
    <property type="evidence" value="ECO:0007669"/>
    <property type="project" value="InterPro"/>
</dbReference>
<dbReference type="GO" id="GO:0031072">
    <property type="term" value="F:heat shock protein binding"/>
    <property type="evidence" value="ECO:0007669"/>
    <property type="project" value="InterPro"/>
</dbReference>
<keyword evidence="5" id="KW-0143">Chaperone</keyword>
<evidence type="ECO:0000256" key="5">
    <source>
        <dbReference type="ARBA" id="ARBA00023186"/>
    </source>
</evidence>
<dbReference type="EMBL" id="AUZY01010685">
    <property type="protein sequence ID" value="EQD37614.1"/>
    <property type="molecule type" value="Genomic_DNA"/>
</dbReference>
<proteinExistence type="predicted"/>
<dbReference type="Gene3D" id="2.10.230.10">
    <property type="entry name" value="Heat shock protein DnaJ, cysteine-rich domain"/>
    <property type="match status" value="1"/>
</dbReference>
<dbReference type="GO" id="GO:0042026">
    <property type="term" value="P:protein refolding"/>
    <property type="evidence" value="ECO:0007669"/>
    <property type="project" value="TreeGrafter"/>
</dbReference>
<name>T1A9P2_9ZZZZ</name>
<protein>
    <submittedName>
        <fullName evidence="7">Heat shock protein DnaJ, cysteine-rich region domain protein</fullName>
    </submittedName>
</protein>
<reference evidence="7" key="1">
    <citation type="submission" date="2013-08" db="EMBL/GenBank/DDBJ databases">
        <authorList>
            <person name="Mendez C."/>
            <person name="Richter M."/>
            <person name="Ferrer M."/>
            <person name="Sanchez J."/>
        </authorList>
    </citation>
    <scope>NUCLEOTIDE SEQUENCE</scope>
</reference>
<keyword evidence="2" id="KW-0677">Repeat</keyword>
<evidence type="ECO:0000256" key="1">
    <source>
        <dbReference type="ARBA" id="ARBA00022723"/>
    </source>
</evidence>
<feature type="domain" description="CR-type" evidence="6">
    <location>
        <begin position="1"/>
        <end position="73"/>
    </location>
</feature>
<evidence type="ECO:0000256" key="4">
    <source>
        <dbReference type="ARBA" id="ARBA00022833"/>
    </source>
</evidence>
<evidence type="ECO:0000256" key="2">
    <source>
        <dbReference type="ARBA" id="ARBA00022737"/>
    </source>
</evidence>
<keyword evidence="3" id="KW-0863">Zinc-finger</keyword>
<dbReference type="InterPro" id="IPR036410">
    <property type="entry name" value="HSP_DnaJ_Cys-rich_dom_sf"/>
</dbReference>
<evidence type="ECO:0000256" key="3">
    <source>
        <dbReference type="ARBA" id="ARBA00022771"/>
    </source>
</evidence>
<dbReference type="GO" id="GO:0008270">
    <property type="term" value="F:zinc ion binding"/>
    <property type="evidence" value="ECO:0007669"/>
    <property type="project" value="UniProtKB-KW"/>
</dbReference>
<evidence type="ECO:0000259" key="6">
    <source>
        <dbReference type="PROSITE" id="PS51188"/>
    </source>
</evidence>
<dbReference type="InterPro" id="IPR001305">
    <property type="entry name" value="HSP_DnaJ_Cys-rich_dom"/>
</dbReference>
<keyword evidence="4" id="KW-0862">Zinc</keyword>
<organism evidence="7">
    <name type="scientific">mine drainage metagenome</name>
    <dbReference type="NCBI Taxonomy" id="410659"/>
    <lineage>
        <taxon>unclassified sequences</taxon>
        <taxon>metagenomes</taxon>
        <taxon>ecological metagenomes</taxon>
    </lineage>
</organism>
<dbReference type="FunFam" id="2.10.230.10:FF:000002">
    <property type="entry name" value="Molecular chaperone DnaJ"/>
    <property type="match status" value="1"/>
</dbReference>
<dbReference type="PROSITE" id="PS51188">
    <property type="entry name" value="ZF_CR"/>
    <property type="match status" value="1"/>
</dbReference>
<keyword evidence="1" id="KW-0479">Metal-binding</keyword>
<sequence>MAVCETCGGSGAEPGSKVVKCDKCNGAGQVKITRRTPFGIIQTISACPKCGGSGRTFERACRSCSGAGKKVVEQNIDV</sequence>
<dbReference type="CDD" id="cd10719">
    <property type="entry name" value="DnaJ_zf"/>
    <property type="match status" value="1"/>
</dbReference>
<dbReference type="PANTHER" id="PTHR43096:SF52">
    <property type="entry name" value="DNAJ HOMOLOG 1, MITOCHONDRIAL-RELATED"/>
    <property type="match status" value="1"/>
</dbReference>
<reference evidence="7" key="2">
    <citation type="journal article" date="2014" name="ISME J.">
        <title>Microbial stratification in low pH oxic and suboxic macroscopic growths along an acid mine drainage.</title>
        <authorList>
            <person name="Mendez-Garcia C."/>
            <person name="Mesa V."/>
            <person name="Sprenger R.R."/>
            <person name="Richter M."/>
            <person name="Diez M.S."/>
            <person name="Solano J."/>
            <person name="Bargiela R."/>
            <person name="Golyshina O.V."/>
            <person name="Manteca A."/>
            <person name="Ramos J.L."/>
            <person name="Gallego J.R."/>
            <person name="Llorente I."/>
            <person name="Martins Dos Santos V.A."/>
            <person name="Jensen O.N."/>
            <person name="Pelaez A.I."/>
            <person name="Sanchez J."/>
            <person name="Ferrer M."/>
        </authorList>
    </citation>
    <scope>NUCLEOTIDE SEQUENCE</scope>
</reference>
<dbReference type="Pfam" id="PF00684">
    <property type="entry name" value="DnaJ_CXXCXGXG"/>
    <property type="match status" value="1"/>
</dbReference>
<keyword evidence="7" id="KW-0346">Stress response</keyword>
<dbReference type="PANTHER" id="PTHR43096">
    <property type="entry name" value="DNAJ HOMOLOG 1, MITOCHONDRIAL-RELATED"/>
    <property type="match status" value="1"/>
</dbReference>